<dbReference type="PATRIC" id="fig|1423820.4.peg.167"/>
<comment type="caution">
    <text evidence="4">The sequence shown here is derived from an EMBL/GenBank/DDBJ whole genome shotgun (WGS) entry which is preliminary data.</text>
</comment>
<accession>A0A0R1ZDQ8</accession>
<keyword evidence="5" id="KW-1185">Reference proteome</keyword>
<dbReference type="Pfam" id="PF02517">
    <property type="entry name" value="Rce1-like"/>
    <property type="match status" value="1"/>
</dbReference>
<dbReference type="InterPro" id="IPR003675">
    <property type="entry name" value="Rce1/LyrA-like_dom"/>
</dbReference>
<feature type="transmembrane region" description="Helical" evidence="2">
    <location>
        <begin position="47"/>
        <end position="68"/>
    </location>
</feature>
<dbReference type="GO" id="GO:0004175">
    <property type="term" value="F:endopeptidase activity"/>
    <property type="evidence" value="ECO:0007669"/>
    <property type="project" value="UniProtKB-ARBA"/>
</dbReference>
<keyword evidence="2" id="KW-1133">Transmembrane helix</keyword>
<evidence type="ECO:0000313" key="4">
    <source>
        <dbReference type="EMBL" id="KRM52887.1"/>
    </source>
</evidence>
<dbReference type="PANTHER" id="PTHR36435">
    <property type="entry name" value="SLR1288 PROTEIN"/>
    <property type="match status" value="1"/>
</dbReference>
<keyword evidence="2" id="KW-0472">Membrane</keyword>
<dbReference type="AlphaFoldDB" id="A0A0R1ZDQ8"/>
<dbReference type="STRING" id="1423820.FC64_GL000164"/>
<reference evidence="4 5" key="1">
    <citation type="journal article" date="2015" name="Genome Announc.">
        <title>Expanding the biotechnology potential of lactobacilli through comparative genomics of 213 strains and associated genera.</title>
        <authorList>
            <person name="Sun Z."/>
            <person name="Harris H.M."/>
            <person name="McCann A."/>
            <person name="Guo C."/>
            <person name="Argimon S."/>
            <person name="Zhang W."/>
            <person name="Yang X."/>
            <person name="Jeffery I.B."/>
            <person name="Cooney J.C."/>
            <person name="Kagawa T.F."/>
            <person name="Liu W."/>
            <person name="Song Y."/>
            <person name="Salvetti E."/>
            <person name="Wrobel A."/>
            <person name="Rasinkangas P."/>
            <person name="Parkhill J."/>
            <person name="Rea M.C."/>
            <person name="O'Sullivan O."/>
            <person name="Ritari J."/>
            <person name="Douillard F.P."/>
            <person name="Paul Ross R."/>
            <person name="Yang R."/>
            <person name="Briner A.E."/>
            <person name="Felis G.E."/>
            <person name="de Vos W.M."/>
            <person name="Barrangou R."/>
            <person name="Klaenhammer T.R."/>
            <person name="Caufield P.W."/>
            <person name="Cui Y."/>
            <person name="Zhang H."/>
            <person name="O'Toole P.W."/>
        </authorList>
    </citation>
    <scope>NUCLEOTIDE SEQUENCE [LARGE SCALE GENOMIC DNA]</scope>
    <source>
        <strain evidence="4 5">DSM 20653</strain>
    </source>
</reference>
<feature type="transmembrane region" description="Helical" evidence="2">
    <location>
        <begin position="108"/>
        <end position="132"/>
    </location>
</feature>
<dbReference type="Proteomes" id="UP000051291">
    <property type="component" value="Unassembled WGS sequence"/>
</dbReference>
<dbReference type="PANTHER" id="PTHR36435:SF1">
    <property type="entry name" value="CAAX AMINO TERMINAL PROTEASE FAMILY PROTEIN"/>
    <property type="match status" value="1"/>
</dbReference>
<protein>
    <recommendedName>
        <fullName evidence="3">CAAX prenyl protease 2/Lysostaphin resistance protein A-like domain-containing protein</fullName>
    </recommendedName>
</protein>
<sequence>MAPANHSKQISKPWFSWAFWIICFFGINILLAVVQEELNITLFKDQLLLQGGCEVGIIIATLLINHFYTKEKFHFGNWNIFLRSWMVDLFIGYYIIAIVLNYNQMHHIGLYLVLAALIGIAEEFTFRGMILGSLIHNWRGKNPILGGVLLSSLIFGLTHAVNAFSQPFPNTIVQIVVAFSLGVILAFMYLRTNNLITPILFHMLVDFTSISLTNTTESQAGWNTALPILIVALLVLFFQLKPRSRKQIEHDFNL</sequence>
<feature type="transmembrane region" description="Helical" evidence="2">
    <location>
        <begin position="80"/>
        <end position="102"/>
    </location>
</feature>
<feature type="transmembrane region" description="Helical" evidence="2">
    <location>
        <begin position="144"/>
        <end position="165"/>
    </location>
</feature>
<proteinExistence type="inferred from homology"/>
<evidence type="ECO:0000256" key="2">
    <source>
        <dbReference type="SAM" id="Phobius"/>
    </source>
</evidence>
<gene>
    <name evidence="4" type="ORF">FC64_GL000164</name>
</gene>
<name>A0A0R1ZDQ8_9LACO</name>
<evidence type="ECO:0000256" key="1">
    <source>
        <dbReference type="ARBA" id="ARBA00009067"/>
    </source>
</evidence>
<evidence type="ECO:0000259" key="3">
    <source>
        <dbReference type="Pfam" id="PF02517"/>
    </source>
</evidence>
<dbReference type="RefSeq" id="WP_057906331.1">
    <property type="nucleotide sequence ID" value="NZ_AYYZ01000012.1"/>
</dbReference>
<feature type="transmembrane region" description="Helical" evidence="2">
    <location>
        <begin position="171"/>
        <end position="190"/>
    </location>
</feature>
<dbReference type="GO" id="GO:0080120">
    <property type="term" value="P:CAAX-box protein maturation"/>
    <property type="evidence" value="ECO:0007669"/>
    <property type="project" value="UniProtKB-ARBA"/>
</dbReference>
<dbReference type="EMBL" id="AYYZ01000012">
    <property type="protein sequence ID" value="KRM52887.1"/>
    <property type="molecule type" value="Genomic_DNA"/>
</dbReference>
<feature type="domain" description="CAAX prenyl protease 2/Lysostaphin resistance protein A-like" evidence="3">
    <location>
        <begin position="108"/>
        <end position="207"/>
    </location>
</feature>
<dbReference type="InterPro" id="IPR052710">
    <property type="entry name" value="CAAX_protease"/>
</dbReference>
<keyword evidence="2" id="KW-0812">Transmembrane</keyword>
<feature type="transmembrane region" description="Helical" evidence="2">
    <location>
        <begin position="220"/>
        <end position="238"/>
    </location>
</feature>
<feature type="transmembrane region" description="Helical" evidence="2">
    <location>
        <begin position="14"/>
        <end position="35"/>
    </location>
</feature>
<comment type="similarity">
    <text evidence="1">Belongs to the UPF0177 family.</text>
</comment>
<evidence type="ECO:0000313" key="5">
    <source>
        <dbReference type="Proteomes" id="UP000051291"/>
    </source>
</evidence>
<organism evidence="4 5">
    <name type="scientific">Ligilactobacillus araffinosus DSM 20653</name>
    <dbReference type="NCBI Taxonomy" id="1423820"/>
    <lineage>
        <taxon>Bacteria</taxon>
        <taxon>Bacillati</taxon>
        <taxon>Bacillota</taxon>
        <taxon>Bacilli</taxon>
        <taxon>Lactobacillales</taxon>
        <taxon>Lactobacillaceae</taxon>
        <taxon>Ligilactobacillus</taxon>
    </lineage>
</organism>